<dbReference type="InterPro" id="IPR011013">
    <property type="entry name" value="Gal_mutarotase_sf_dom"/>
</dbReference>
<feature type="transmembrane region" description="Helical" evidence="3">
    <location>
        <begin position="862"/>
        <end position="885"/>
    </location>
</feature>
<evidence type="ECO:0000313" key="8">
    <source>
        <dbReference type="Proteomes" id="UP000178534"/>
    </source>
</evidence>
<dbReference type="Gene3D" id="1.50.10.10">
    <property type="match status" value="1"/>
</dbReference>
<dbReference type="Gene3D" id="2.70.98.40">
    <property type="entry name" value="Glycoside hydrolase, family 65, N-terminal domain"/>
    <property type="match status" value="2"/>
</dbReference>
<dbReference type="SMART" id="SM01068">
    <property type="entry name" value="CBM_X"/>
    <property type="match status" value="2"/>
</dbReference>
<dbReference type="InterPro" id="IPR037018">
    <property type="entry name" value="GH65_N"/>
</dbReference>
<keyword evidence="1" id="KW-0328">Glycosyltransferase</keyword>
<organism evidence="7 8">
    <name type="scientific">Candidatus Lloydbacteria bacterium RIFCSPLOWO2_01_FULL_50_20</name>
    <dbReference type="NCBI Taxonomy" id="1798665"/>
    <lineage>
        <taxon>Bacteria</taxon>
        <taxon>Candidatus Lloydiibacteriota</taxon>
    </lineage>
</organism>
<gene>
    <name evidence="7" type="ORF">A2942_00840</name>
</gene>
<dbReference type="Gene3D" id="2.60.420.10">
    <property type="entry name" value="Maltose phosphorylase, domain 3"/>
    <property type="match status" value="1"/>
</dbReference>
<dbReference type="Pfam" id="PF17167">
    <property type="entry name" value="Glyco_hydro_94"/>
    <property type="match status" value="1"/>
</dbReference>
<keyword evidence="3" id="KW-0812">Transmembrane</keyword>
<dbReference type="Pfam" id="PF06165">
    <property type="entry name" value="GH94_b-supersand"/>
    <property type="match status" value="2"/>
</dbReference>
<reference evidence="7 8" key="1">
    <citation type="journal article" date="2016" name="Nat. Commun.">
        <title>Thousands of microbial genomes shed light on interconnected biogeochemical processes in an aquifer system.</title>
        <authorList>
            <person name="Anantharaman K."/>
            <person name="Brown C.T."/>
            <person name="Hug L.A."/>
            <person name="Sharon I."/>
            <person name="Castelle C.J."/>
            <person name="Probst A.J."/>
            <person name="Thomas B.C."/>
            <person name="Singh A."/>
            <person name="Wilkins M.J."/>
            <person name="Karaoz U."/>
            <person name="Brodie E.L."/>
            <person name="Williams K.H."/>
            <person name="Hubbard S.S."/>
            <person name="Banfield J.F."/>
        </authorList>
    </citation>
    <scope>NUCLEOTIDE SEQUENCE [LARGE SCALE GENOMIC DNA]</scope>
</reference>
<dbReference type="InterPro" id="IPR008928">
    <property type="entry name" value="6-hairpin_glycosidase_sf"/>
</dbReference>
<dbReference type="EMBL" id="MHLP01000042">
    <property type="protein sequence ID" value="OGZ11111.1"/>
    <property type="molecule type" value="Genomic_DNA"/>
</dbReference>
<dbReference type="PANTHER" id="PTHR37469">
    <property type="entry name" value="CELLOBIONIC ACID PHOSPHORYLASE-RELATED"/>
    <property type="match status" value="1"/>
</dbReference>
<dbReference type="GO" id="GO:0030246">
    <property type="term" value="F:carbohydrate binding"/>
    <property type="evidence" value="ECO:0007669"/>
    <property type="project" value="InterPro"/>
</dbReference>
<feature type="transmembrane region" description="Helical" evidence="3">
    <location>
        <begin position="799"/>
        <end position="816"/>
    </location>
</feature>
<dbReference type="SUPFAM" id="SSF48208">
    <property type="entry name" value="Six-hairpin glycosidases"/>
    <property type="match status" value="1"/>
</dbReference>
<comment type="caution">
    <text evidence="7">The sequence shown here is derived from an EMBL/GenBank/DDBJ whole genome shotgun (WGS) entry which is preliminary data.</text>
</comment>
<evidence type="ECO:0000259" key="4">
    <source>
        <dbReference type="Pfam" id="PF06165"/>
    </source>
</evidence>
<dbReference type="InterPro" id="IPR019282">
    <property type="entry name" value="Glycoamylase-like_cons_dom"/>
</dbReference>
<evidence type="ECO:0000256" key="2">
    <source>
        <dbReference type="ARBA" id="ARBA00022679"/>
    </source>
</evidence>
<dbReference type="Pfam" id="PF10091">
    <property type="entry name" value="Glycoamylase"/>
    <property type="match status" value="1"/>
</dbReference>
<feature type="domain" description="Glycosyl hydrolase 94 catalytic" evidence="6">
    <location>
        <begin position="2417"/>
        <end position="2839"/>
    </location>
</feature>
<dbReference type="GO" id="GO:0005975">
    <property type="term" value="P:carbohydrate metabolic process"/>
    <property type="evidence" value="ECO:0007669"/>
    <property type="project" value="InterPro"/>
</dbReference>
<sequence length="2926" mass="329528">MPDTRFGRSSPRGLERLAKTLAVSAQISFDEHRAVLFAQKARMMVARTRSVSRELAKNLNERVEATQGIEVLLDNFYIIDGALTELSSGWRQKITLRVPQSPDKEGEKQPRVYMMARALVKERDARIDRETIVEFLKAYQKSAPLSVRELDIFPNMLRFALIEEILRLVEANLFILREKWEANEWYARITKVSRRKDSQRELKKLTALLAEKYAIIPQVFGLHLLHRLAQIGKKGDVRLVSKWLKLSLAKQGASYTQLSAINARAAREQSVTIANLIASLRYLAQVRWDKISVGLNSIDVILEKDPVIAFHSLSAETRALYRQAIVRIADRTGTHDIEVAREALRLTRQAGEISQSTSRRMQHIGYFLVGDGVLELKSALGYMPTITENIRSYILKNNTTVYLGFIGIVTFFAGILLFEASGAMKLSAIPFLSMFFVGFILTSEIAVALAHFLFTRIVKPNPLPALDLMEGVGGERRTIVVIPSMFRSGVSAKKLLRRMEMNFVANNDPDIFFALLMDFCDAPEEHLPGDTALVDEMVQGIKELNERYPSSPQRFALFYRERKWNPQEQLFMGWERKRGKLREFNGLLRGTTTSYTEEANTLAKNYGNIRYIITLDEDTELVRDSAQALIGTLDHPLNRPVIDAEKRIVTEGYGIIQPRSALRFSESNASVFSHLFGGFPGIDAYSSLVSDLHQDLFGEAIFHGKGIYDIDVVEATMAGRIPDNTVLSHDLLEGSYARVGVASSAHIFEGFPSNYREYVQRMHRWVRGDWQIAPWLFEKRGGVLSPIARYRIFDNLRRSVLPIAAALAVLFSAFSLANVPIWSIIALLALGSGQLVSAILSITERTINWRNSMNGIARFESLIIGFGVALSKTFLLGVFALHHAIVSGDAIIRSMWRLFVSKNKLLEWQTAYEAAAERKNSIRGFVRFMWSSFSVSLLLVSIELSNGIIKDVFAATWIMSWISAPFFAALISKERRLKTVFTKKDRLFLHKIAARTYWFFVDFATKDEQWLAPDHYQEDPPSKRHSHGLGVSPTNLGMYLLALSSARILGLSSISDYALRISRAFHTIGKMERYRGHFFNWYELKGLMPLAPRYVSSVDSANLVLSLLAVRGALDDACKTPIIAQNTFEGIEAELAVLLESCERIPSAEIERSERRHIDEIKKAVGEALLLIQRSFSEEVTPRGSELVSSGVIHHIVRTRNALETLRLEGKSERFDDIFLAARHVEARAEACRGNISQYLGYAMVPAVSSIVNNPKLHALYLQLSAVLQRIPSVDEIADKHIRRDIDRLRIDEAIQLSELAPPEKERANTWYREILERLSKSEKNTEETRRLLREAAAHANTSINEMDFTFLYNEERGLFHIGYNSAAQKLDEAYYDLLASEANSASIIGIAKRDVPQKHWGYLGRKLIKSTRGDTLVASWAGSLFEYLGTLIYFDVPRESFWGISAQRAIAAHRSFAKRYRIPWGMGESASSRQDAAENYHYQAFGEPSLGFKRDLSESIVVAPYTSALAISVSPRETLENFMHLSGVGASGRYGFYDAIDFTARRRKADRDLPGIPARIYYTHHQGFILSSIVNALTEGWIRKMVSLDPAMEVATQLFEEKLPEGVVGKRTTPIVPQTKGKRREAVSVETRRQYLPWHTKEAASLFLSSGKYHTRITTTGAGESGFENLNITRESGDMLRESTGTFFYLYDATENNTWSPTYLPTKNAGDKHAVSAGEQAVIFEKTLGNIATSLLVTALPHEDGELRELTLTNMGDQEQVLTFGVCAELSLVRSSEESSHPNYERLFIATETLLDNQAVIASRPDPRDRNRAIVAGFLLVGDKKIEGLRAIREKEVFFGSPQAKNDPPILRDLLRADNILPQYTLDSVAAFAGHIRLKSKETRRIYFVALAGRTKENVLFTLKRYRDARVLRKRAEGADREGGRLLTEMGITQVQSHAYGTLASLALSRAMNAGDSAAEVARPWVISLWKMSISGNRPIILLTVTGVTDLPMIRQMLSCHSYFIKKGIAIDLVIFNDHSGGYLKTFEDEIDFLLNMHRSHEERSTSEIFHVRAEQMSEHEQLGMLAAATIRIDAKKGSLVDAVQELSRGHVKKYPQKLLGKAKGQEKTSASPDKADGNSLKCFNGIGGYDERTKEYVIYRRKNVCPPRPWSHIVANEHMGFLATDRGMSFTWAQNSYDNKLTVPYNDPLSDFTGEALYVRDDDTGLHMSPLPLLGHANAEHEIRFGEGYCTYMSRGLGIAVQLTVYVGHAEPVKYYQIRLTNESRRKRNLSLFGYYELLMGSMRNETKKHLSFEVKAGNTLAIKQNYRHQFTEERTFAGIVGGADEFSTSREEFLGRHGEIRDPFALKRESLSSVITKEEEPAAVLKKHVVLLPNTAETVTFFLGESHERDLDHLLKRIEQSEHPNDAFAGTKEYWNNLARPLCALPDPTLTMLVNHFLPYQVMTSRVHARLGFYQIGGAFGFRDQLQDALAVLWFDPSWTRKHILAAAAHQFREGDVLSWWQPHNNFGARTKLSDPQLWLPYVALRYVRYTGDRALLDETVAYLSGDIPDWADRRSITGIFEQSEEKSSLYEHLIRAVEHSLTSGIHDLPLIGAADWNDGMSRIGTDGAGESIWLAWFIIAVLDEMSVLTEERGDNDRAIRYRAHAARYREALKNSGWDGKWYRRAFTDQGALVGTSAAKAFRLDSIAQSWAYFTDGETKESKEALQSAKDELAIYEGHVPLAWPPSSRAILDLGTISDYPPGVRENASQYNHAALWLAQALFASGDPDSGKIIIDAVNPFKRSETKERSLVYQGEPYAVAAEIYSTPTYPGRAGWTWYTASAGVLYRTIIEYILGVKREGNKLSFSPSFPSGWQNASILLPFGKARYRIEFQVTDKHVGQIEVALNSIRVANGIVELIDDGKEHEVTVSMGKTSTLPALDMR</sequence>
<evidence type="ECO:0000259" key="6">
    <source>
        <dbReference type="Pfam" id="PF17167"/>
    </source>
</evidence>
<evidence type="ECO:0000256" key="1">
    <source>
        <dbReference type="ARBA" id="ARBA00022676"/>
    </source>
</evidence>
<dbReference type="InterPro" id="IPR012341">
    <property type="entry name" value="6hp_glycosidase-like_sf"/>
</dbReference>
<dbReference type="STRING" id="1798665.A2942_00840"/>
<evidence type="ECO:0000256" key="3">
    <source>
        <dbReference type="SAM" id="Phobius"/>
    </source>
</evidence>
<feature type="transmembrane region" description="Helical" evidence="3">
    <location>
        <begin position="400"/>
        <end position="418"/>
    </location>
</feature>
<dbReference type="SUPFAM" id="SSF74650">
    <property type="entry name" value="Galactose mutarotase-like"/>
    <property type="match status" value="2"/>
</dbReference>
<keyword evidence="3" id="KW-0472">Membrane</keyword>
<dbReference type="InterPro" id="IPR010383">
    <property type="entry name" value="Glyco_hydrolase_94_b-supersand"/>
</dbReference>
<keyword evidence="3" id="KW-1133">Transmembrane helix</keyword>
<feature type="domain" description="Glycosyl hydrolase 94 supersandwich" evidence="4">
    <location>
        <begin position="1641"/>
        <end position="1909"/>
    </location>
</feature>
<feature type="domain" description="Glycoamylase-like" evidence="5">
    <location>
        <begin position="1375"/>
        <end position="1581"/>
    </location>
</feature>
<proteinExistence type="predicted"/>
<dbReference type="GO" id="GO:0016757">
    <property type="term" value="F:glycosyltransferase activity"/>
    <property type="evidence" value="ECO:0007669"/>
    <property type="project" value="UniProtKB-KW"/>
</dbReference>
<evidence type="ECO:0008006" key="9">
    <source>
        <dbReference type="Google" id="ProtNLM"/>
    </source>
</evidence>
<protein>
    <recommendedName>
        <fullName evidence="9">Carbohydrate binding domain-containing protein</fullName>
    </recommendedName>
</protein>
<dbReference type="PANTHER" id="PTHR37469:SF2">
    <property type="entry name" value="CELLOBIONIC ACID PHOSPHORYLASE"/>
    <property type="match status" value="1"/>
</dbReference>
<dbReference type="Proteomes" id="UP000178534">
    <property type="component" value="Unassembled WGS sequence"/>
</dbReference>
<feature type="transmembrane region" description="Helical" evidence="3">
    <location>
        <begin position="822"/>
        <end position="842"/>
    </location>
</feature>
<feature type="transmembrane region" description="Helical" evidence="3">
    <location>
        <begin position="430"/>
        <end position="454"/>
    </location>
</feature>
<evidence type="ECO:0000313" key="7">
    <source>
        <dbReference type="EMBL" id="OGZ11111.1"/>
    </source>
</evidence>
<dbReference type="InterPro" id="IPR052047">
    <property type="entry name" value="GH94_Enzymes"/>
</dbReference>
<keyword evidence="2" id="KW-0808">Transferase</keyword>
<feature type="domain" description="Glycosyl hydrolase 94 supersandwich" evidence="4">
    <location>
        <begin position="2136"/>
        <end position="2402"/>
    </location>
</feature>
<evidence type="ECO:0000259" key="5">
    <source>
        <dbReference type="Pfam" id="PF10091"/>
    </source>
</evidence>
<name>A0A1G2DDU1_9BACT</name>
<accession>A0A1G2DDU1</accession>
<dbReference type="InterPro" id="IPR033432">
    <property type="entry name" value="GH94_catalytic"/>
</dbReference>
<dbReference type="Gene3D" id="1.50.10.140">
    <property type="match status" value="2"/>
</dbReference>